<dbReference type="CDD" id="cd04513">
    <property type="entry name" value="Glycosylasparaginase"/>
    <property type="match status" value="1"/>
</dbReference>
<dbReference type="FunFam" id="3.60.20.30:FF:000005">
    <property type="entry name" value="N(4)-(Beta-N-acetylglucosaminyl)-L-asparaginase"/>
    <property type="match status" value="1"/>
</dbReference>
<dbReference type="Gene3D" id="3.60.20.30">
    <property type="entry name" value="(Glycosyl)asparaginase"/>
    <property type="match status" value="1"/>
</dbReference>
<dbReference type="SUPFAM" id="SSF56235">
    <property type="entry name" value="N-terminal nucleophile aminohydrolases (Ntn hydrolases)"/>
    <property type="match status" value="1"/>
</dbReference>
<dbReference type="PANTHER" id="PTHR10188">
    <property type="entry name" value="L-ASPARAGINASE"/>
    <property type="match status" value="1"/>
</dbReference>
<comment type="caution">
    <text evidence="4">The sequence shown here is derived from an EMBL/GenBank/DDBJ whole genome shotgun (WGS) entry which is preliminary data.</text>
</comment>
<keyword evidence="5" id="KW-1185">Reference proteome</keyword>
<protein>
    <submittedName>
        <fullName evidence="4">Uncharacterized protein</fullName>
    </submittedName>
</protein>
<evidence type="ECO:0000256" key="3">
    <source>
        <dbReference type="PIRSR" id="PIRSR600246-3"/>
    </source>
</evidence>
<accession>A0AAV2HEE4</accession>
<evidence type="ECO:0000256" key="1">
    <source>
        <dbReference type="ARBA" id="ARBA00010872"/>
    </source>
</evidence>
<comment type="similarity">
    <text evidence="1">Belongs to the Ntn-hydrolase family.</text>
</comment>
<dbReference type="PANTHER" id="PTHR10188:SF16">
    <property type="entry name" value="N(4)-(BETA-N-ACETYLGLUCOSAMINYL)-L-ASPARAGINASE-LIKE"/>
    <property type="match status" value="1"/>
</dbReference>
<evidence type="ECO:0000313" key="5">
    <source>
        <dbReference type="Proteomes" id="UP001497497"/>
    </source>
</evidence>
<evidence type="ECO:0000256" key="2">
    <source>
        <dbReference type="PIRSR" id="PIRSR600246-1"/>
    </source>
</evidence>
<sequence length="303" mass="31852">MAQPFTVVGTWTFSQAPALEAAKRLAYGHSALDAVEAGITIAEVDPTYGPYHVGCAGWRNSNNVLELDAAIMDGKQLSFGAVTALQGFPQAISVARQVMEKSRHSILTGSGAALFAESHGFKYQPNLGVNSPCGEPSSLAQVQCAGHDTLGLLALDGTGNICAGVSTSGMSGKHPGRVGDSTLPGCGLYADSLYGAACCSGDGDEILKFCPSYKVVDLLKQGKNPQEACQLVTNEISQHRGWKARFQLVIIAIDAKGQTGAGNLGVDTWTDCNTGKMYPGFPYTLRSHQDDDVLVQVVPSMTH</sequence>
<dbReference type="Pfam" id="PF01112">
    <property type="entry name" value="Asparaginase_2"/>
    <property type="match status" value="2"/>
</dbReference>
<dbReference type="EMBL" id="CAXITT010000112">
    <property type="protein sequence ID" value="CAL1532280.1"/>
    <property type="molecule type" value="Genomic_DNA"/>
</dbReference>
<proteinExistence type="inferred from homology"/>
<organism evidence="4 5">
    <name type="scientific">Lymnaea stagnalis</name>
    <name type="common">Great pond snail</name>
    <name type="synonym">Helix stagnalis</name>
    <dbReference type="NCBI Taxonomy" id="6523"/>
    <lineage>
        <taxon>Eukaryota</taxon>
        <taxon>Metazoa</taxon>
        <taxon>Spiralia</taxon>
        <taxon>Lophotrochozoa</taxon>
        <taxon>Mollusca</taxon>
        <taxon>Gastropoda</taxon>
        <taxon>Heterobranchia</taxon>
        <taxon>Euthyneura</taxon>
        <taxon>Panpulmonata</taxon>
        <taxon>Hygrophila</taxon>
        <taxon>Lymnaeoidea</taxon>
        <taxon>Lymnaeidae</taxon>
        <taxon>Lymnaea</taxon>
    </lineage>
</organism>
<evidence type="ECO:0000313" key="4">
    <source>
        <dbReference type="EMBL" id="CAL1532280.1"/>
    </source>
</evidence>
<feature type="site" description="Cleavage; by autolysis" evidence="3">
    <location>
        <begin position="148"/>
        <end position="149"/>
    </location>
</feature>
<reference evidence="4 5" key="1">
    <citation type="submission" date="2024-04" db="EMBL/GenBank/DDBJ databases">
        <authorList>
            <consortium name="Genoscope - CEA"/>
            <person name="William W."/>
        </authorList>
    </citation>
    <scope>NUCLEOTIDE SEQUENCE [LARGE SCALE GENOMIC DNA]</scope>
</reference>
<dbReference type="Proteomes" id="UP001497497">
    <property type="component" value="Unassembled WGS sequence"/>
</dbReference>
<dbReference type="InterPro" id="IPR029055">
    <property type="entry name" value="Ntn_hydrolases_N"/>
</dbReference>
<dbReference type="AlphaFoldDB" id="A0AAV2HEE4"/>
<name>A0AAV2HEE4_LYMST</name>
<dbReference type="GO" id="GO:0005737">
    <property type="term" value="C:cytoplasm"/>
    <property type="evidence" value="ECO:0007669"/>
    <property type="project" value="TreeGrafter"/>
</dbReference>
<gene>
    <name evidence="4" type="ORF">GSLYS_00006359001</name>
</gene>
<dbReference type="InterPro" id="IPR000246">
    <property type="entry name" value="Peptidase_T2"/>
</dbReference>
<dbReference type="GO" id="GO:0003948">
    <property type="term" value="F:N4-(beta-N-acetylglucosaminyl)-L-asparaginase activity"/>
    <property type="evidence" value="ECO:0007669"/>
    <property type="project" value="TreeGrafter"/>
</dbReference>
<feature type="active site" description="Nucleophile" evidence="2">
    <location>
        <position position="149"/>
    </location>
</feature>